<dbReference type="InterPro" id="IPR006122">
    <property type="entry name" value="HMA_Cu_ion-bd"/>
</dbReference>
<evidence type="ECO:0000256" key="3">
    <source>
        <dbReference type="ARBA" id="ARBA00012517"/>
    </source>
</evidence>
<dbReference type="PRINTS" id="PR00119">
    <property type="entry name" value="CATATPASE"/>
</dbReference>
<dbReference type="AlphaFoldDB" id="A0A9W6CCC0"/>
<dbReference type="SUPFAM" id="SSF81653">
    <property type="entry name" value="Calcium ATPase, transduction domain A"/>
    <property type="match status" value="1"/>
</dbReference>
<comment type="subcellular location">
    <subcellularLocation>
        <location evidence="1">Cell membrane</location>
        <topology evidence="1">Multi-pass membrane protein</topology>
    </subcellularLocation>
</comment>
<dbReference type="GO" id="GO:0043682">
    <property type="term" value="F:P-type divalent copper transporter activity"/>
    <property type="evidence" value="ECO:0007669"/>
    <property type="project" value="TreeGrafter"/>
</dbReference>
<dbReference type="PRINTS" id="PR00943">
    <property type="entry name" value="CUATPASE"/>
</dbReference>
<feature type="transmembrane region" description="Helical" evidence="22">
    <location>
        <begin position="704"/>
        <end position="726"/>
    </location>
</feature>
<dbReference type="CDD" id="cd02094">
    <property type="entry name" value="P-type_ATPase_Cu-like"/>
    <property type="match status" value="1"/>
</dbReference>
<dbReference type="InterPro" id="IPR006121">
    <property type="entry name" value="HMA_dom"/>
</dbReference>
<dbReference type="SUPFAM" id="SSF55008">
    <property type="entry name" value="HMA, heavy metal-associated domain"/>
    <property type="match status" value="2"/>
</dbReference>
<dbReference type="InterPro" id="IPR059000">
    <property type="entry name" value="ATPase_P-type_domA"/>
</dbReference>
<protein>
    <recommendedName>
        <fullName evidence="4">Copper-exporting P-type ATPase</fullName>
        <ecNumber evidence="3">7.2.2.8</ecNumber>
    </recommendedName>
    <alternativeName>
        <fullName evidence="19">Copper-exporting P-type ATPase A</fullName>
    </alternativeName>
    <alternativeName>
        <fullName evidence="20">Cu(+)-exporting ATPase</fullName>
    </alternativeName>
</protein>
<dbReference type="NCBIfam" id="TIGR01494">
    <property type="entry name" value="ATPase_P-type"/>
    <property type="match status" value="1"/>
</dbReference>
<evidence type="ECO:0000256" key="16">
    <source>
        <dbReference type="ARBA" id="ARBA00023008"/>
    </source>
</evidence>
<feature type="transmembrane region" description="Helical" evidence="22">
    <location>
        <begin position="362"/>
        <end position="384"/>
    </location>
</feature>
<dbReference type="PROSITE" id="PS50846">
    <property type="entry name" value="HMA_2"/>
    <property type="match status" value="2"/>
</dbReference>
<dbReference type="GO" id="GO:0016887">
    <property type="term" value="F:ATP hydrolysis activity"/>
    <property type="evidence" value="ECO:0007669"/>
    <property type="project" value="InterPro"/>
</dbReference>
<dbReference type="RefSeq" id="WP_281844222.1">
    <property type="nucleotide sequence ID" value="NZ_BSCH01000001.1"/>
</dbReference>
<dbReference type="FunFam" id="3.40.50.1000:FF:000333">
    <property type="entry name" value="Copper-transporting ATPase 2"/>
    <property type="match status" value="1"/>
</dbReference>
<evidence type="ECO:0000256" key="12">
    <source>
        <dbReference type="ARBA" id="ARBA00022840"/>
    </source>
</evidence>
<dbReference type="InterPro" id="IPR017969">
    <property type="entry name" value="Heavy-metal-associated_CS"/>
</dbReference>
<keyword evidence="7 22" id="KW-0812">Transmembrane</keyword>
<dbReference type="GO" id="GO:0005524">
    <property type="term" value="F:ATP binding"/>
    <property type="evidence" value="ECO:0007669"/>
    <property type="project" value="UniProtKB-UniRule"/>
</dbReference>
<evidence type="ECO:0000313" key="25">
    <source>
        <dbReference type="Proteomes" id="UP001145094"/>
    </source>
</evidence>
<keyword evidence="18 22" id="KW-0472">Membrane</keyword>
<dbReference type="NCBIfam" id="TIGR00003">
    <property type="entry name" value="copper ion binding protein"/>
    <property type="match status" value="2"/>
</dbReference>
<dbReference type="NCBIfam" id="TIGR01525">
    <property type="entry name" value="ATPase-IB_hvy"/>
    <property type="match status" value="1"/>
</dbReference>
<keyword evidence="15 22" id="KW-1133">Transmembrane helix</keyword>
<evidence type="ECO:0000256" key="18">
    <source>
        <dbReference type="ARBA" id="ARBA00023136"/>
    </source>
</evidence>
<dbReference type="GO" id="GO:0005507">
    <property type="term" value="F:copper ion binding"/>
    <property type="evidence" value="ECO:0007669"/>
    <property type="project" value="InterPro"/>
</dbReference>
<dbReference type="InterPro" id="IPR023298">
    <property type="entry name" value="ATPase_P-typ_TM_dom_sf"/>
</dbReference>
<dbReference type="SFLD" id="SFLDF00027">
    <property type="entry name" value="p-type_atpase"/>
    <property type="match status" value="1"/>
</dbReference>
<evidence type="ECO:0000256" key="4">
    <source>
        <dbReference type="ARBA" id="ARBA00015102"/>
    </source>
</evidence>
<dbReference type="FunFam" id="2.70.150.10:FF:000020">
    <property type="entry name" value="Copper-exporting P-type ATPase A"/>
    <property type="match status" value="1"/>
</dbReference>
<feature type="transmembrane region" description="Helical" evidence="22">
    <location>
        <begin position="390"/>
        <end position="411"/>
    </location>
</feature>
<dbReference type="PANTHER" id="PTHR43520:SF8">
    <property type="entry name" value="P-TYPE CU(+) TRANSPORTER"/>
    <property type="match status" value="1"/>
</dbReference>
<evidence type="ECO:0000256" key="5">
    <source>
        <dbReference type="ARBA" id="ARBA00022448"/>
    </source>
</evidence>
<dbReference type="PROSITE" id="PS01047">
    <property type="entry name" value="HMA_1"/>
    <property type="match status" value="2"/>
</dbReference>
<evidence type="ECO:0000256" key="8">
    <source>
        <dbReference type="ARBA" id="ARBA00022723"/>
    </source>
</evidence>
<evidence type="ECO:0000256" key="22">
    <source>
        <dbReference type="RuleBase" id="RU362081"/>
    </source>
</evidence>
<evidence type="ECO:0000256" key="14">
    <source>
        <dbReference type="ARBA" id="ARBA00022967"/>
    </source>
</evidence>
<dbReference type="PANTHER" id="PTHR43520">
    <property type="entry name" value="ATP7, ISOFORM B"/>
    <property type="match status" value="1"/>
</dbReference>
<dbReference type="NCBIfam" id="TIGR01511">
    <property type="entry name" value="ATPase-IB1_Cu"/>
    <property type="match status" value="1"/>
</dbReference>
<feature type="transmembrane region" description="Helical" evidence="22">
    <location>
        <begin position="732"/>
        <end position="751"/>
    </location>
</feature>
<evidence type="ECO:0000256" key="11">
    <source>
        <dbReference type="ARBA" id="ARBA00022796"/>
    </source>
</evidence>
<evidence type="ECO:0000313" key="24">
    <source>
        <dbReference type="EMBL" id="GLG88722.1"/>
    </source>
</evidence>
<evidence type="ECO:0000256" key="13">
    <source>
        <dbReference type="ARBA" id="ARBA00022842"/>
    </source>
</evidence>
<evidence type="ECO:0000256" key="20">
    <source>
        <dbReference type="ARBA" id="ARBA00033239"/>
    </source>
</evidence>
<dbReference type="Gene3D" id="3.40.1110.10">
    <property type="entry name" value="Calcium-transporting ATPase, cytoplasmic domain N"/>
    <property type="match status" value="1"/>
</dbReference>
<dbReference type="EMBL" id="BSCH01000001">
    <property type="protein sequence ID" value="GLG88722.1"/>
    <property type="molecule type" value="Genomic_DNA"/>
</dbReference>
<reference evidence="24" key="3">
    <citation type="journal article" date="2023" name="Int. J. Syst. Evol. Microbiol.">
        <title>Sellimonas catena sp. nov., isolated from human faeces.</title>
        <authorList>
            <person name="Hisatomi A."/>
            <person name="Ohkuma M."/>
            <person name="Sakamoto M."/>
        </authorList>
    </citation>
    <scope>NUCLEOTIDE SEQUENCE</scope>
    <source>
        <strain evidence="24">18CBH55</strain>
    </source>
</reference>
<dbReference type="Gene3D" id="3.30.70.100">
    <property type="match status" value="2"/>
</dbReference>
<feature type="domain" description="HMA" evidence="23">
    <location>
        <begin position="1"/>
        <end position="67"/>
    </location>
</feature>
<keyword evidence="17" id="KW-0406">Ion transport</keyword>
<keyword evidence="9" id="KW-0677">Repeat</keyword>
<evidence type="ECO:0000256" key="6">
    <source>
        <dbReference type="ARBA" id="ARBA00022475"/>
    </source>
</evidence>
<dbReference type="GO" id="GO:0055070">
    <property type="term" value="P:copper ion homeostasis"/>
    <property type="evidence" value="ECO:0007669"/>
    <property type="project" value="TreeGrafter"/>
</dbReference>
<dbReference type="CDD" id="cd00371">
    <property type="entry name" value="HMA"/>
    <property type="match status" value="2"/>
</dbReference>
<dbReference type="GO" id="GO:0140581">
    <property type="term" value="F:P-type monovalent copper transporter activity"/>
    <property type="evidence" value="ECO:0007669"/>
    <property type="project" value="UniProtKB-EC"/>
</dbReference>
<dbReference type="InterPro" id="IPR023299">
    <property type="entry name" value="ATPase_P-typ_cyto_dom_N"/>
</dbReference>
<dbReference type="InterPro" id="IPR008250">
    <property type="entry name" value="ATPase_P-typ_transduc_dom_A_sf"/>
</dbReference>
<feature type="domain" description="HMA" evidence="23">
    <location>
        <begin position="817"/>
        <end position="882"/>
    </location>
</feature>
<reference evidence="24" key="1">
    <citation type="submission" date="2022-11" db="EMBL/GenBank/DDBJ databases">
        <title>Draft genome sequence of Sellimonas catena strain 18CBH55.</title>
        <authorList>
            <person name="Hisatomi A."/>
            <person name="Ohkuma M."/>
            <person name="Sakamoto M."/>
        </authorList>
    </citation>
    <scope>NUCLEOTIDE SEQUENCE</scope>
    <source>
        <strain evidence="24">18CBH55</strain>
    </source>
</reference>
<dbReference type="SUPFAM" id="SSF56784">
    <property type="entry name" value="HAD-like"/>
    <property type="match status" value="1"/>
</dbReference>
<dbReference type="SFLD" id="SFLDG00002">
    <property type="entry name" value="C1.7:_P-type_atpase_like"/>
    <property type="match status" value="1"/>
</dbReference>
<comment type="catalytic activity">
    <reaction evidence="21">
        <text>Cu(+)(in) + ATP + H2O = Cu(+)(out) + ADP + phosphate + H(+)</text>
        <dbReference type="Rhea" id="RHEA:25792"/>
        <dbReference type="ChEBI" id="CHEBI:15377"/>
        <dbReference type="ChEBI" id="CHEBI:15378"/>
        <dbReference type="ChEBI" id="CHEBI:30616"/>
        <dbReference type="ChEBI" id="CHEBI:43474"/>
        <dbReference type="ChEBI" id="CHEBI:49552"/>
        <dbReference type="ChEBI" id="CHEBI:456216"/>
        <dbReference type="EC" id="7.2.2.8"/>
    </reaction>
</comment>
<keyword evidence="8 22" id="KW-0479">Metal-binding</keyword>
<evidence type="ECO:0000256" key="15">
    <source>
        <dbReference type="ARBA" id="ARBA00022989"/>
    </source>
</evidence>
<dbReference type="Gene3D" id="2.70.150.10">
    <property type="entry name" value="Calcium-transporting ATPase, cytoplasmic transduction domain A"/>
    <property type="match status" value="1"/>
</dbReference>
<feature type="transmembrane region" description="Helical" evidence="22">
    <location>
        <begin position="172"/>
        <end position="191"/>
    </location>
</feature>
<dbReference type="SFLD" id="SFLDS00003">
    <property type="entry name" value="Haloacid_Dehalogenase"/>
    <property type="match status" value="1"/>
</dbReference>
<feature type="transmembrane region" description="Helical" evidence="22">
    <location>
        <begin position="211"/>
        <end position="228"/>
    </location>
</feature>
<gene>
    <name evidence="24" type="ORF">Selli2_01480</name>
</gene>
<dbReference type="GO" id="GO:0005886">
    <property type="term" value="C:plasma membrane"/>
    <property type="evidence" value="ECO:0007669"/>
    <property type="project" value="UniProtKB-SubCell"/>
</dbReference>
<dbReference type="Pfam" id="PF00403">
    <property type="entry name" value="HMA"/>
    <property type="match status" value="2"/>
</dbReference>
<dbReference type="Pfam" id="PF00122">
    <property type="entry name" value="E1-E2_ATPase"/>
    <property type="match status" value="1"/>
</dbReference>
<dbReference type="FunFam" id="3.30.70.100:FF:000005">
    <property type="entry name" value="Copper-exporting P-type ATPase A"/>
    <property type="match status" value="1"/>
</dbReference>
<dbReference type="Proteomes" id="UP001145094">
    <property type="component" value="Unassembled WGS sequence"/>
</dbReference>
<dbReference type="InterPro" id="IPR023214">
    <property type="entry name" value="HAD_sf"/>
</dbReference>
<dbReference type="PROSITE" id="PS00154">
    <property type="entry name" value="ATPASE_E1_E2"/>
    <property type="match status" value="1"/>
</dbReference>
<dbReference type="InterPro" id="IPR001757">
    <property type="entry name" value="P_typ_ATPase"/>
</dbReference>
<reference evidence="24" key="2">
    <citation type="submission" date="2022-11" db="EMBL/GenBank/DDBJ databases">
        <title>Draft genome sequence of Sellimonas catena strain 18CBH55.</title>
        <authorList>
            <person name="Atsushi H."/>
            <person name="Moriya O."/>
            <person name="Mitsuo S."/>
        </authorList>
    </citation>
    <scope>NUCLEOTIDE SEQUENCE</scope>
    <source>
        <strain evidence="24">18CBH55</strain>
    </source>
</reference>
<keyword evidence="12 22" id="KW-0067">ATP-binding</keyword>
<name>A0A9W6CCC0_9FIRM</name>
<dbReference type="SUPFAM" id="SSF81665">
    <property type="entry name" value="Calcium ATPase, transmembrane domain M"/>
    <property type="match status" value="1"/>
</dbReference>
<keyword evidence="11" id="KW-0187">Copper transport</keyword>
<evidence type="ECO:0000256" key="2">
    <source>
        <dbReference type="ARBA" id="ARBA00006024"/>
    </source>
</evidence>
<evidence type="ECO:0000256" key="19">
    <source>
        <dbReference type="ARBA" id="ARBA00029719"/>
    </source>
</evidence>
<keyword evidence="5" id="KW-0813">Transport</keyword>
<comment type="caution">
    <text evidence="24">The sequence shown here is derived from an EMBL/GenBank/DDBJ whole genome shotgun (WGS) entry which is preliminary data.</text>
</comment>
<keyword evidence="14" id="KW-1278">Translocase</keyword>
<evidence type="ECO:0000256" key="17">
    <source>
        <dbReference type="ARBA" id="ARBA00023065"/>
    </source>
</evidence>
<keyword evidence="10 22" id="KW-0547">Nucleotide-binding</keyword>
<dbReference type="EC" id="7.2.2.8" evidence="3"/>
<sequence>MQEKYNVTGMSCAACSSRVEKAVSALPGMKECSVNLLKNSMVVNYDDQTLTGADIIQAVEKAGYGASLQTGGQKKASSATAQSASAIAAKQEYESMKRRVIWSFVFTVPLFYLSMGHMMGWPLPDIFLGTENSMIYAFTQFLLLIPVVFINFKYYRVGFKTLIHRSPNMDSLIALGSGASLAYGIYALYKISFGLGHGDIAMVHQFSHDLYFEGAGTILTLITLGKFFEARAKGRTSDAINKLLNLAPKTATVIRDGVESTIPVEELEKGDILIVKAGESIPVDGILMEGSASIDESAITGESIPVDKQAGDKVIGATVNKSGYFKMQATKVGDETALAQIIRLVDEATSSKAPIAKLADKVAGVFVPIVITIAIVSAVVWMILGASFEFALTIAVSVLVVSCPCALGLATPTAIMVGTGRGATNGILIKSAEALETAHSIQTVVMDKTGTITQGKPMVTDIVCEPKVSEARLLQVAASLEKLSEHPLGHAIVEEAENHQIAYLAVQNFQQIPGQGIKGTIDGVEYLAGNQKMMDAFSIHDPALEQLQDKMASDGKTPLYFAEGRRLLGMIAVADVVKPTSRQAVKELQAMGIEVVMLTGDHKKTAEAIRRQVGVDRVIAEVLPQDKEEEIRRIQESGKKTAMVGDGINDAPALARADVGIAIGAGTDIAMESADIVLMKNDLLDVAGAIELSKATIRNIKENLFWAFFYNAICIPVAAGCFYTAFGLKMNPMVAALAMSFSSVFVVSNALRLRFFKPKHGSAAASANTETETKPFTVTHTTIAEHVSSEEPSAREALPQEDCCQNKTKQNSGGITMKKQLSVEGMMCQNCVKHVKKALEAIEGATDVVVSLEDKTATVCVPESVTDEMLTAAVTEEGYEVTGVQTIA</sequence>
<keyword evidence="6 22" id="KW-1003">Cell membrane</keyword>
<dbReference type="InterPro" id="IPR036163">
    <property type="entry name" value="HMA_dom_sf"/>
</dbReference>
<feature type="transmembrane region" description="Helical" evidence="22">
    <location>
        <begin position="133"/>
        <end position="152"/>
    </location>
</feature>
<dbReference type="InterPro" id="IPR044492">
    <property type="entry name" value="P_typ_ATPase_HD_dom"/>
</dbReference>
<keyword evidence="16" id="KW-0186">Copper</keyword>
<evidence type="ECO:0000256" key="1">
    <source>
        <dbReference type="ARBA" id="ARBA00004651"/>
    </source>
</evidence>
<evidence type="ECO:0000259" key="23">
    <source>
        <dbReference type="PROSITE" id="PS50846"/>
    </source>
</evidence>
<organism evidence="24 25">
    <name type="scientific">Sellimonas catena</name>
    <dbReference type="NCBI Taxonomy" id="2994035"/>
    <lineage>
        <taxon>Bacteria</taxon>
        <taxon>Bacillati</taxon>
        <taxon>Bacillota</taxon>
        <taxon>Clostridia</taxon>
        <taxon>Lachnospirales</taxon>
        <taxon>Lachnospiraceae</taxon>
        <taxon>Sellimonas</taxon>
    </lineage>
</organism>
<evidence type="ECO:0000256" key="10">
    <source>
        <dbReference type="ARBA" id="ARBA00022741"/>
    </source>
</evidence>
<evidence type="ECO:0000256" key="21">
    <source>
        <dbReference type="ARBA" id="ARBA00049289"/>
    </source>
</evidence>
<evidence type="ECO:0000256" key="7">
    <source>
        <dbReference type="ARBA" id="ARBA00022692"/>
    </source>
</evidence>
<evidence type="ECO:0000256" key="9">
    <source>
        <dbReference type="ARBA" id="ARBA00022737"/>
    </source>
</evidence>
<dbReference type="InterPro" id="IPR018303">
    <property type="entry name" value="ATPase_P-typ_P_site"/>
</dbReference>
<dbReference type="Gene3D" id="3.40.50.1000">
    <property type="entry name" value="HAD superfamily/HAD-like"/>
    <property type="match status" value="1"/>
</dbReference>
<accession>A0A9W6CCC0</accession>
<proteinExistence type="inferred from homology"/>
<comment type="similarity">
    <text evidence="2 22">Belongs to the cation transport ATPase (P-type) (TC 3.A.3) family. Type IB subfamily.</text>
</comment>
<dbReference type="InterPro" id="IPR027256">
    <property type="entry name" value="P-typ_ATPase_IB"/>
</dbReference>
<feature type="transmembrane region" description="Helical" evidence="22">
    <location>
        <begin position="100"/>
        <end position="121"/>
    </location>
</feature>
<keyword evidence="13" id="KW-0460">Magnesium</keyword>
<dbReference type="Pfam" id="PF00702">
    <property type="entry name" value="Hydrolase"/>
    <property type="match status" value="1"/>
</dbReference>
<dbReference type="InterPro" id="IPR036412">
    <property type="entry name" value="HAD-like_sf"/>
</dbReference>